<dbReference type="InterPro" id="IPR019979">
    <property type="entry name" value="Ribosomal_uS17_CS"/>
</dbReference>
<comment type="function">
    <text evidence="6">One of the primary rRNA binding proteins, it binds specifically to the 5'-end of 16S ribosomal RNA.</text>
</comment>
<keyword evidence="4 6" id="KW-0689">Ribosomal protein</keyword>
<evidence type="ECO:0000313" key="9">
    <source>
        <dbReference type="Proteomes" id="UP000242219"/>
    </source>
</evidence>
<dbReference type="HAMAP" id="MF_01345_B">
    <property type="entry name" value="Ribosomal_uS17_B"/>
    <property type="match status" value="1"/>
</dbReference>
<proteinExistence type="inferred from homology"/>
<dbReference type="AlphaFoldDB" id="A0A1V6M1I2"/>
<dbReference type="PANTHER" id="PTHR10744:SF1">
    <property type="entry name" value="SMALL RIBOSOMAL SUBUNIT PROTEIN US17M"/>
    <property type="match status" value="1"/>
</dbReference>
<protein>
    <recommendedName>
        <fullName evidence="6">Small ribosomal subunit protein uS17</fullName>
    </recommendedName>
</protein>
<evidence type="ECO:0000256" key="1">
    <source>
        <dbReference type="ARBA" id="ARBA00010254"/>
    </source>
</evidence>
<evidence type="ECO:0000313" key="8">
    <source>
        <dbReference type="EMBL" id="OQD46271.1"/>
    </source>
</evidence>
<keyword evidence="9" id="KW-1185">Reference proteome</keyword>
<dbReference type="NCBIfam" id="TIGR03635">
    <property type="entry name" value="uS17_bact"/>
    <property type="match status" value="1"/>
</dbReference>
<dbReference type="Pfam" id="PF00366">
    <property type="entry name" value="Ribosomal_S17"/>
    <property type="match status" value="1"/>
</dbReference>
<evidence type="ECO:0000256" key="3">
    <source>
        <dbReference type="ARBA" id="ARBA00022884"/>
    </source>
</evidence>
<gene>
    <name evidence="6" type="primary">rpsQ</name>
    <name evidence="8" type="ORF">BIY37_04070</name>
</gene>
<dbReference type="GO" id="GO:0022627">
    <property type="term" value="C:cytosolic small ribosomal subunit"/>
    <property type="evidence" value="ECO:0007669"/>
    <property type="project" value="UniProtKB-UniRule"/>
</dbReference>
<accession>A0A1V6M1I2</accession>
<keyword evidence="3 6" id="KW-0694">RNA-binding</keyword>
<keyword evidence="5 6" id="KW-0687">Ribonucleoprotein</keyword>
<comment type="similarity">
    <text evidence="1 6 7">Belongs to the universal ribosomal protein uS17 family.</text>
</comment>
<evidence type="ECO:0000256" key="7">
    <source>
        <dbReference type="RuleBase" id="RU003872"/>
    </source>
</evidence>
<dbReference type="SUPFAM" id="SSF50249">
    <property type="entry name" value="Nucleic acid-binding proteins"/>
    <property type="match status" value="1"/>
</dbReference>
<comment type="caution">
    <text evidence="8">The sequence shown here is derived from an EMBL/GenBank/DDBJ whole genome shotgun (WGS) entry which is preliminary data.</text>
</comment>
<dbReference type="NCBIfam" id="NF004123">
    <property type="entry name" value="PRK05610.1"/>
    <property type="match status" value="1"/>
</dbReference>
<name>A0A1V6M1I2_9BACT</name>
<keyword evidence="2 6" id="KW-0699">rRNA-binding</keyword>
<dbReference type="PRINTS" id="PR00973">
    <property type="entry name" value="RIBOSOMALS17"/>
</dbReference>
<dbReference type="EMBL" id="MJUW02000044">
    <property type="protein sequence ID" value="OQD46271.1"/>
    <property type="molecule type" value="Genomic_DNA"/>
</dbReference>
<dbReference type="InterPro" id="IPR012340">
    <property type="entry name" value="NA-bd_OB-fold"/>
</dbReference>
<dbReference type="Gene3D" id="2.40.50.140">
    <property type="entry name" value="Nucleic acid-binding proteins"/>
    <property type="match status" value="1"/>
</dbReference>
<dbReference type="CDD" id="cd00364">
    <property type="entry name" value="Ribosomal_uS17"/>
    <property type="match status" value="1"/>
</dbReference>
<evidence type="ECO:0000256" key="4">
    <source>
        <dbReference type="ARBA" id="ARBA00022980"/>
    </source>
</evidence>
<dbReference type="InterPro" id="IPR019984">
    <property type="entry name" value="Ribosomal_uS17_bact/chlr"/>
</dbReference>
<dbReference type="GO" id="GO:0003735">
    <property type="term" value="F:structural constituent of ribosome"/>
    <property type="evidence" value="ECO:0007669"/>
    <property type="project" value="UniProtKB-UniRule"/>
</dbReference>
<comment type="subunit">
    <text evidence="6">Part of the 30S ribosomal subunit.</text>
</comment>
<dbReference type="InterPro" id="IPR000266">
    <property type="entry name" value="Ribosomal_uS17"/>
</dbReference>
<organism evidence="8 9">
    <name type="scientific">Candidatus Brocadia sapporoensis</name>
    <dbReference type="NCBI Taxonomy" id="392547"/>
    <lineage>
        <taxon>Bacteria</taxon>
        <taxon>Pseudomonadati</taxon>
        <taxon>Planctomycetota</taxon>
        <taxon>Candidatus Brocadiia</taxon>
        <taxon>Candidatus Brocadiales</taxon>
        <taxon>Candidatus Brocadiaceae</taxon>
        <taxon>Candidatus Brocadia</taxon>
    </lineage>
</organism>
<dbReference type="GO" id="GO:0019843">
    <property type="term" value="F:rRNA binding"/>
    <property type="evidence" value="ECO:0007669"/>
    <property type="project" value="UniProtKB-UniRule"/>
</dbReference>
<evidence type="ECO:0000256" key="2">
    <source>
        <dbReference type="ARBA" id="ARBA00022730"/>
    </source>
</evidence>
<dbReference type="GO" id="GO:0006412">
    <property type="term" value="P:translation"/>
    <property type="evidence" value="ECO:0007669"/>
    <property type="project" value="UniProtKB-UniRule"/>
</dbReference>
<reference evidence="8 9" key="1">
    <citation type="journal article" date="2016" name="Genome Announc.">
        <title>Draft Genome Sequence of the Anaerobic Ammonium-Oxidizing Bacterium 'Candidatus Brocadia sp. 40'.</title>
        <authorList>
            <person name="Ali M."/>
            <person name="Haroon M.F."/>
            <person name="Narita Y."/>
            <person name="Zhang L."/>
            <person name="Rangel Shaw D."/>
            <person name="Okabe S."/>
            <person name="Saikaly P.E."/>
        </authorList>
    </citation>
    <scope>NUCLEOTIDE SEQUENCE [LARGE SCALE GENOMIC DNA]</scope>
    <source>
        <strain evidence="8 9">40</strain>
    </source>
</reference>
<sequence length="89" mass="10294">MRSGNVRGRRKRVIGMVIGDKMQKTIVVEVACLIKHAKYGKYIKRSTIYKTHDENKQARVGDKVEIIETRPLSKTKTTQLVRIIEKAKR</sequence>
<evidence type="ECO:0000256" key="5">
    <source>
        <dbReference type="ARBA" id="ARBA00023274"/>
    </source>
</evidence>
<evidence type="ECO:0000256" key="6">
    <source>
        <dbReference type="HAMAP-Rule" id="MF_01345"/>
    </source>
</evidence>
<dbReference type="PANTHER" id="PTHR10744">
    <property type="entry name" value="40S RIBOSOMAL PROTEIN S11 FAMILY MEMBER"/>
    <property type="match status" value="1"/>
</dbReference>
<dbReference type="RefSeq" id="WP_070066548.1">
    <property type="nucleotide sequence ID" value="NZ_MJUW02000044.1"/>
</dbReference>
<dbReference type="PROSITE" id="PS00056">
    <property type="entry name" value="RIBOSOMAL_S17"/>
    <property type="match status" value="1"/>
</dbReference>
<dbReference type="Proteomes" id="UP000242219">
    <property type="component" value="Unassembled WGS sequence"/>
</dbReference>